<name>A0ABV9YQL3_9PSEU</name>
<comment type="caution">
    <text evidence="1">The sequence shown here is derived from an EMBL/GenBank/DDBJ whole genome shotgun (WGS) entry which is preliminary data.</text>
</comment>
<sequence>VVAADPDRGPAPAVLDRPWLVAALDPATLVPVAPGGAAVLADLLDLPLASERVHGEVRSPGTPTPWAALTAAVTWAAAAGRELPGGEVVVHERLRVAVAGDGDTREVFPGVWVQDDAVHTDDPVRALLAAWAR</sequence>
<evidence type="ECO:0000313" key="1">
    <source>
        <dbReference type="EMBL" id="MFC5064206.1"/>
    </source>
</evidence>
<organism evidence="1 2">
    <name type="scientific">Actinomycetospora atypica</name>
    <dbReference type="NCBI Taxonomy" id="1290095"/>
    <lineage>
        <taxon>Bacteria</taxon>
        <taxon>Bacillati</taxon>
        <taxon>Actinomycetota</taxon>
        <taxon>Actinomycetes</taxon>
        <taxon>Pseudonocardiales</taxon>
        <taxon>Pseudonocardiaceae</taxon>
        <taxon>Actinomycetospora</taxon>
    </lineage>
</organism>
<feature type="non-terminal residue" evidence="1">
    <location>
        <position position="1"/>
    </location>
</feature>
<protein>
    <submittedName>
        <fullName evidence="1">Molecular chaperone Hsp90</fullName>
    </submittedName>
</protein>
<dbReference type="EMBL" id="JBHSIV010000021">
    <property type="protein sequence ID" value="MFC5064206.1"/>
    <property type="molecule type" value="Genomic_DNA"/>
</dbReference>
<proteinExistence type="predicted"/>
<accession>A0ABV9YQL3</accession>
<dbReference type="Proteomes" id="UP001595947">
    <property type="component" value="Unassembled WGS sequence"/>
</dbReference>
<reference evidence="2" key="1">
    <citation type="journal article" date="2019" name="Int. J. Syst. Evol. Microbiol.">
        <title>The Global Catalogue of Microorganisms (GCM) 10K type strain sequencing project: providing services to taxonomists for standard genome sequencing and annotation.</title>
        <authorList>
            <consortium name="The Broad Institute Genomics Platform"/>
            <consortium name="The Broad Institute Genome Sequencing Center for Infectious Disease"/>
            <person name="Wu L."/>
            <person name="Ma J."/>
        </authorList>
    </citation>
    <scope>NUCLEOTIDE SEQUENCE [LARGE SCALE GENOMIC DNA]</scope>
    <source>
        <strain evidence="2">CGMCC 4.7093</strain>
    </source>
</reference>
<evidence type="ECO:0000313" key="2">
    <source>
        <dbReference type="Proteomes" id="UP001595947"/>
    </source>
</evidence>
<gene>
    <name evidence="1" type="ORF">ACFPBZ_18430</name>
</gene>
<keyword evidence="2" id="KW-1185">Reference proteome</keyword>